<reference evidence="2" key="1">
    <citation type="journal article" date="2012" name="Nature">
        <title>The tomato genome sequence provides insights into fleshy fruit evolution.</title>
        <authorList>
            <consortium name="Tomato Genome Consortium"/>
        </authorList>
    </citation>
    <scope>NUCLEOTIDE SEQUENCE [LARGE SCALE GENOMIC DNA]</scope>
    <source>
        <strain evidence="2">cv. Heinz 1706</strain>
    </source>
</reference>
<dbReference type="Gramene" id="Solyc11g032130.2.1">
    <property type="protein sequence ID" value="Solyc11g032130.2.1"/>
    <property type="gene ID" value="Solyc11g032130.2"/>
</dbReference>
<dbReference type="InParanoid" id="A0A3Q7IUV6"/>
<keyword evidence="3" id="KW-1185">Reference proteome</keyword>
<proteinExistence type="predicted"/>
<dbReference type="EnsemblPlants" id="Solyc11g032130.2.1">
    <property type="protein sequence ID" value="Solyc11g032130.2.1"/>
    <property type="gene ID" value="Solyc11g032130.2"/>
</dbReference>
<evidence type="ECO:0000313" key="2">
    <source>
        <dbReference type="EnsemblPlants" id="Solyc11g032130.2.1"/>
    </source>
</evidence>
<reference evidence="2" key="2">
    <citation type="submission" date="2019-01" db="UniProtKB">
        <authorList>
            <consortium name="EnsemblPlants"/>
        </authorList>
    </citation>
    <scope>IDENTIFICATION</scope>
    <source>
        <strain evidence="2">cv. Heinz 1706</strain>
    </source>
</reference>
<dbReference type="Proteomes" id="UP000004994">
    <property type="component" value="Chromosome 11"/>
</dbReference>
<dbReference type="AlphaFoldDB" id="A0A3Q7IUV6"/>
<evidence type="ECO:0000256" key="1">
    <source>
        <dbReference type="SAM" id="MobiDB-lite"/>
    </source>
</evidence>
<sequence length="121" mass="13544">MVSPDASTGTPQPHLLPNSPRTLTMYCYEPLININPPSSTIKRFHQRQDHVSVASLSSDIVPFVIDTISSFALWKNINGNLCEAIACLIMSRVSKKLEKRGLKKQREMAAAAKKEEKKTYN</sequence>
<protein>
    <submittedName>
        <fullName evidence="2">Uncharacterized protein</fullName>
    </submittedName>
</protein>
<evidence type="ECO:0000313" key="3">
    <source>
        <dbReference type="Proteomes" id="UP000004994"/>
    </source>
</evidence>
<name>A0A3Q7IUV6_SOLLC</name>
<accession>A0A3Q7IUV6</accession>
<feature type="region of interest" description="Disordered" evidence="1">
    <location>
        <begin position="99"/>
        <end position="121"/>
    </location>
</feature>
<organism evidence="2">
    <name type="scientific">Solanum lycopersicum</name>
    <name type="common">Tomato</name>
    <name type="synonym">Lycopersicon esculentum</name>
    <dbReference type="NCBI Taxonomy" id="4081"/>
    <lineage>
        <taxon>Eukaryota</taxon>
        <taxon>Viridiplantae</taxon>
        <taxon>Streptophyta</taxon>
        <taxon>Embryophyta</taxon>
        <taxon>Tracheophyta</taxon>
        <taxon>Spermatophyta</taxon>
        <taxon>Magnoliopsida</taxon>
        <taxon>eudicotyledons</taxon>
        <taxon>Gunneridae</taxon>
        <taxon>Pentapetalae</taxon>
        <taxon>asterids</taxon>
        <taxon>lamiids</taxon>
        <taxon>Solanales</taxon>
        <taxon>Solanaceae</taxon>
        <taxon>Solanoideae</taxon>
        <taxon>Solaneae</taxon>
        <taxon>Solanum</taxon>
        <taxon>Solanum subgen. Lycopersicon</taxon>
    </lineage>
</organism>